<feature type="compositionally biased region" description="Basic and acidic residues" evidence="8">
    <location>
        <begin position="571"/>
        <end position="580"/>
    </location>
</feature>
<dbReference type="Pfam" id="PF12705">
    <property type="entry name" value="PDDEXK_1"/>
    <property type="match status" value="1"/>
</dbReference>
<reference evidence="10 11" key="1">
    <citation type="submission" date="2019-04" db="EMBL/GenBank/DDBJ databases">
        <title>Lysinibacillus genome sequencing.</title>
        <authorList>
            <person name="Dunlap C."/>
        </authorList>
    </citation>
    <scope>NUCLEOTIDE SEQUENCE [LARGE SCALE GENOMIC DNA]</scope>
    <source>
        <strain evidence="10 11">NBRC 109424</strain>
    </source>
</reference>
<dbReference type="InterPro" id="IPR011604">
    <property type="entry name" value="PDDEXK-like_dom_sf"/>
</dbReference>
<keyword evidence="1" id="KW-0547">Nucleotide-binding</keyword>
<name>A0ABY2TAF6_9BACI</name>
<feature type="domain" description="PD-(D/E)XK endonuclease-like" evidence="9">
    <location>
        <begin position="4"/>
        <end position="200"/>
    </location>
</feature>
<evidence type="ECO:0000256" key="8">
    <source>
        <dbReference type="SAM" id="MobiDB-lite"/>
    </source>
</evidence>
<dbReference type="Gene3D" id="3.90.320.10">
    <property type="match status" value="1"/>
</dbReference>
<evidence type="ECO:0000259" key="9">
    <source>
        <dbReference type="Pfam" id="PF12705"/>
    </source>
</evidence>
<keyword evidence="3" id="KW-0378">Hydrolase</keyword>
<evidence type="ECO:0000256" key="2">
    <source>
        <dbReference type="ARBA" id="ARBA00022763"/>
    </source>
</evidence>
<dbReference type="RefSeq" id="WP_025218445.1">
    <property type="nucleotide sequence ID" value="NZ_CP006837.1"/>
</dbReference>
<evidence type="ECO:0000256" key="1">
    <source>
        <dbReference type="ARBA" id="ARBA00022741"/>
    </source>
</evidence>
<sequence length="618" mass="71776">MTQYSYSRVSLFEDCPYHFKLRYIDKLTELPNYDAANALTIGKALHTGIEHDVPTALDYYYNSFPVLTDRMLEEAIKLEILIPKVQAFLNEMFDGWKLIHEYEIDKPEYKGFVDLIAVANDGQCMVIDFKYSNHIKNYLDSGQLHIYKDYLEQDGFKVKKLAYLFVPKTSIKQKKDEDLFQFRKRLISTLEEMNVTFVPIEFDEMKTVYFLNSIEKIETAKEYPRNVSGNCFSCNPKFAPDYLDAITNDKGEIIMALPKNERRERLIDTKPDLWLYADSYVGKSTFVDHFPNVLFFNTDGNTDNTTAPVISIKDEVTKTGRVTNRKLAWEVFLDRVSDLETEENTFETVAIDLVEDLKEHCRIYVFEKNGWEHESDGSYGKGWDKVKTEFNNAIKRLKSLGYQVVYISKEIINEVTLKGGAKRTTYRPNIDEKTANFLTGTVDLTIRAFVNSDDERFLQLAKKQNVFGGGRFDFQVETIPLDYEAFIEELKVAQEGKATHTDDTPGRKERAKNEDDAVPKRERSSRKSSNDTAKNDETSNENEDNNLGEEEKPTRQRQRRERSNNDAASTDESKEEEKPRERKRRERKPVDDDTPPGEKVDGDEPAEETTSRRRRRRS</sequence>
<evidence type="ECO:0000256" key="5">
    <source>
        <dbReference type="ARBA" id="ARBA00022840"/>
    </source>
</evidence>
<keyword evidence="2" id="KW-0227">DNA damage</keyword>
<evidence type="ECO:0000256" key="4">
    <source>
        <dbReference type="ARBA" id="ARBA00022806"/>
    </source>
</evidence>
<dbReference type="Pfam" id="PF13479">
    <property type="entry name" value="AAA_24"/>
    <property type="match status" value="1"/>
</dbReference>
<dbReference type="EMBL" id="SZPV01000023">
    <property type="protein sequence ID" value="TKI63039.1"/>
    <property type="molecule type" value="Genomic_DNA"/>
</dbReference>
<comment type="caution">
    <text evidence="10">The sequence shown here is derived from an EMBL/GenBank/DDBJ whole genome shotgun (WGS) entry which is preliminary data.</text>
</comment>
<proteinExistence type="predicted"/>
<keyword evidence="6" id="KW-0238">DNA-binding</keyword>
<keyword evidence="5" id="KW-0067">ATP-binding</keyword>
<feature type="compositionally biased region" description="Basic and acidic residues" evidence="8">
    <location>
        <begin position="496"/>
        <end position="522"/>
    </location>
</feature>
<feature type="compositionally biased region" description="Basic and acidic residues" evidence="8">
    <location>
        <begin position="588"/>
        <end position="602"/>
    </location>
</feature>
<feature type="region of interest" description="Disordered" evidence="8">
    <location>
        <begin position="496"/>
        <end position="618"/>
    </location>
</feature>
<keyword evidence="11" id="KW-1185">Reference proteome</keyword>
<keyword evidence="7" id="KW-0234">DNA repair</keyword>
<feature type="compositionally biased region" description="Acidic residues" evidence="8">
    <location>
        <begin position="538"/>
        <end position="548"/>
    </location>
</feature>
<dbReference type="Proteomes" id="UP000308539">
    <property type="component" value="Unassembled WGS sequence"/>
</dbReference>
<evidence type="ECO:0000313" key="10">
    <source>
        <dbReference type="EMBL" id="TKI63039.1"/>
    </source>
</evidence>
<evidence type="ECO:0000256" key="6">
    <source>
        <dbReference type="ARBA" id="ARBA00023125"/>
    </source>
</evidence>
<evidence type="ECO:0000313" key="11">
    <source>
        <dbReference type="Proteomes" id="UP000308539"/>
    </source>
</evidence>
<evidence type="ECO:0000256" key="7">
    <source>
        <dbReference type="ARBA" id="ARBA00023204"/>
    </source>
</evidence>
<protein>
    <submittedName>
        <fullName evidence="10">NTP-binding protein</fullName>
    </submittedName>
</protein>
<keyword evidence="4" id="KW-0347">Helicase</keyword>
<gene>
    <name evidence="10" type="ORF">FC752_12095</name>
</gene>
<evidence type="ECO:0000256" key="3">
    <source>
        <dbReference type="ARBA" id="ARBA00022801"/>
    </source>
</evidence>
<organism evidence="10 11">
    <name type="scientific">Lysinibacillus varians</name>
    <dbReference type="NCBI Taxonomy" id="1145276"/>
    <lineage>
        <taxon>Bacteria</taxon>
        <taxon>Bacillati</taxon>
        <taxon>Bacillota</taxon>
        <taxon>Bacilli</taxon>
        <taxon>Bacillales</taxon>
        <taxon>Bacillaceae</taxon>
        <taxon>Lysinibacillus</taxon>
    </lineage>
</organism>
<accession>A0ABY2TAF6</accession>
<dbReference type="InterPro" id="IPR038726">
    <property type="entry name" value="PDDEXK_AddAB-type"/>
</dbReference>